<keyword evidence="1" id="KW-0812">Transmembrane</keyword>
<reference evidence="2" key="1">
    <citation type="journal article" date="2023" name="IScience">
        <title>Live-bearing cockroach genome reveals convergent evolutionary mechanisms linked to viviparity in insects and beyond.</title>
        <authorList>
            <person name="Fouks B."/>
            <person name="Harrison M.C."/>
            <person name="Mikhailova A.A."/>
            <person name="Marchal E."/>
            <person name="English S."/>
            <person name="Carruthers M."/>
            <person name="Jennings E.C."/>
            <person name="Chiamaka E.L."/>
            <person name="Frigard R.A."/>
            <person name="Pippel M."/>
            <person name="Attardo G.M."/>
            <person name="Benoit J.B."/>
            <person name="Bornberg-Bauer E."/>
            <person name="Tobe S.S."/>
        </authorList>
    </citation>
    <scope>NUCLEOTIDE SEQUENCE</scope>
    <source>
        <strain evidence="2">Stay&amp;Tobe</strain>
    </source>
</reference>
<protein>
    <submittedName>
        <fullName evidence="2">Uncharacterized protein</fullName>
    </submittedName>
</protein>
<keyword evidence="1" id="KW-1133">Transmembrane helix</keyword>
<keyword evidence="3" id="KW-1185">Reference proteome</keyword>
<feature type="non-terminal residue" evidence="2">
    <location>
        <position position="72"/>
    </location>
</feature>
<feature type="non-terminal residue" evidence="2">
    <location>
        <position position="1"/>
    </location>
</feature>
<name>A0AAD8E1Y6_DIPPU</name>
<sequence length="72" mass="8549">KEDKALQRMTFVPQKEIPLSCITVFMFSFHVYFGLPHFFFHSRREPIISDWFLDTLNLIAIQATPLYDLILT</sequence>
<dbReference type="EMBL" id="JASPKZ010010696">
    <property type="protein sequence ID" value="KAJ9573507.1"/>
    <property type="molecule type" value="Genomic_DNA"/>
</dbReference>
<gene>
    <name evidence="2" type="ORF">L9F63_009071</name>
</gene>
<evidence type="ECO:0000313" key="3">
    <source>
        <dbReference type="Proteomes" id="UP001233999"/>
    </source>
</evidence>
<dbReference type="Proteomes" id="UP001233999">
    <property type="component" value="Unassembled WGS sequence"/>
</dbReference>
<comment type="caution">
    <text evidence="2">The sequence shown here is derived from an EMBL/GenBank/DDBJ whole genome shotgun (WGS) entry which is preliminary data.</text>
</comment>
<feature type="transmembrane region" description="Helical" evidence="1">
    <location>
        <begin position="17"/>
        <end position="35"/>
    </location>
</feature>
<evidence type="ECO:0000256" key="1">
    <source>
        <dbReference type="SAM" id="Phobius"/>
    </source>
</evidence>
<keyword evidence="1" id="KW-0472">Membrane</keyword>
<evidence type="ECO:0000313" key="2">
    <source>
        <dbReference type="EMBL" id="KAJ9573507.1"/>
    </source>
</evidence>
<organism evidence="2 3">
    <name type="scientific">Diploptera punctata</name>
    <name type="common">Pacific beetle cockroach</name>
    <dbReference type="NCBI Taxonomy" id="6984"/>
    <lineage>
        <taxon>Eukaryota</taxon>
        <taxon>Metazoa</taxon>
        <taxon>Ecdysozoa</taxon>
        <taxon>Arthropoda</taxon>
        <taxon>Hexapoda</taxon>
        <taxon>Insecta</taxon>
        <taxon>Pterygota</taxon>
        <taxon>Neoptera</taxon>
        <taxon>Polyneoptera</taxon>
        <taxon>Dictyoptera</taxon>
        <taxon>Blattodea</taxon>
        <taxon>Blaberoidea</taxon>
        <taxon>Blaberidae</taxon>
        <taxon>Diplopterinae</taxon>
        <taxon>Diploptera</taxon>
    </lineage>
</organism>
<accession>A0AAD8E1Y6</accession>
<reference evidence="2" key="2">
    <citation type="submission" date="2023-05" db="EMBL/GenBank/DDBJ databases">
        <authorList>
            <person name="Fouks B."/>
        </authorList>
    </citation>
    <scope>NUCLEOTIDE SEQUENCE</scope>
    <source>
        <strain evidence="2">Stay&amp;Tobe</strain>
        <tissue evidence="2">Testes</tissue>
    </source>
</reference>
<dbReference type="AlphaFoldDB" id="A0AAD8E1Y6"/>
<proteinExistence type="predicted"/>